<dbReference type="GeneID" id="54482768"/>
<accession>A0A6A6WMX4</accession>
<dbReference type="RefSeq" id="XP_033606031.1">
    <property type="nucleotide sequence ID" value="XM_033741714.1"/>
</dbReference>
<feature type="compositionally biased region" description="Acidic residues" evidence="1">
    <location>
        <begin position="250"/>
        <end position="263"/>
    </location>
</feature>
<feature type="compositionally biased region" description="Polar residues" evidence="1">
    <location>
        <begin position="91"/>
        <end position="101"/>
    </location>
</feature>
<feature type="compositionally biased region" description="Basic residues" evidence="1">
    <location>
        <begin position="643"/>
        <end position="652"/>
    </location>
</feature>
<dbReference type="OrthoDB" id="5348404at2759"/>
<feature type="region of interest" description="Disordered" evidence="1">
    <location>
        <begin position="470"/>
        <end position="556"/>
    </location>
</feature>
<dbReference type="InterPro" id="IPR036361">
    <property type="entry name" value="SAP_dom_sf"/>
</dbReference>
<feature type="compositionally biased region" description="Polar residues" evidence="1">
    <location>
        <begin position="144"/>
        <end position="155"/>
    </location>
</feature>
<proteinExistence type="predicted"/>
<feature type="region of interest" description="Disordered" evidence="1">
    <location>
        <begin position="40"/>
        <end position="189"/>
    </location>
</feature>
<dbReference type="Gene3D" id="1.10.720.30">
    <property type="entry name" value="SAP domain"/>
    <property type="match status" value="1"/>
</dbReference>
<feature type="compositionally biased region" description="Polar residues" evidence="1">
    <location>
        <begin position="233"/>
        <end position="248"/>
    </location>
</feature>
<organism evidence="3 4">
    <name type="scientific">Pseudovirgaria hyperparasitica</name>
    <dbReference type="NCBI Taxonomy" id="470096"/>
    <lineage>
        <taxon>Eukaryota</taxon>
        <taxon>Fungi</taxon>
        <taxon>Dikarya</taxon>
        <taxon>Ascomycota</taxon>
        <taxon>Pezizomycotina</taxon>
        <taxon>Dothideomycetes</taxon>
        <taxon>Dothideomycetes incertae sedis</taxon>
        <taxon>Acrospermales</taxon>
        <taxon>Acrospermaceae</taxon>
        <taxon>Pseudovirgaria</taxon>
    </lineage>
</organism>
<feature type="compositionally biased region" description="Gly residues" evidence="1">
    <location>
        <begin position="629"/>
        <end position="642"/>
    </location>
</feature>
<keyword evidence="4" id="KW-1185">Reference proteome</keyword>
<sequence>MADYSKCTVAELRQVLKARNIPPTGLKLKHQIVEALEQWDRQNAESDNSQASQQALPLEINKEESPETLHSDPSPAETAEAPTTDKEDPVETTQSKLNTPSIDVAIIDPRVSTSAPSLPHTPVVTSKESPLEQDVAENAVDRATQPSVAPTLSRLNTEELAEETRKRKRRSATPPIGTAEATKKKQRIDEELGGAVHLKEDSDVDVVDARKTQVLNALNSEASARPEPVNDEGVSTQEPAISAASYNSDADMDMDASEVEEETAGGTSIEKPLSQAGDTASSEPLKDEPNPKEISAESNRATASPTKVIPNNARYKTLFSTKSVEAADRKTTVNTQSREVTRALHPASTAIYIRNFTRPLQPQVLRSHLIALATPPGSSPNSTLLQAFYLDPIRTHAFAIFTSMNAASRVRAALHEIVWPAEKTRKPLFVDFVPEEAVENWIETEEIAAREHGRMARRWEVTYRNDKAFFGEAGTSGAPLPGRRLMHPNDFNPPTGPRNDYEQRRPSDFESGRSSDYEPHRTGEYSESTIHPSRRGLVQEPGPARVPPPRVENPATQRPFQTLDQMFSKTKAKPFLYFLSVEDKTASARLEEIRHDTSRDWDGRIKSGEELRKLVFDEDGRIVDNGPLFNGGGGKTWGLGGRGRGRLRGRGG</sequence>
<dbReference type="EMBL" id="ML996565">
    <property type="protein sequence ID" value="KAF2763580.1"/>
    <property type="molecule type" value="Genomic_DNA"/>
</dbReference>
<evidence type="ECO:0000313" key="4">
    <source>
        <dbReference type="Proteomes" id="UP000799437"/>
    </source>
</evidence>
<evidence type="ECO:0000313" key="3">
    <source>
        <dbReference type="EMBL" id="KAF2763580.1"/>
    </source>
</evidence>
<evidence type="ECO:0000259" key="2">
    <source>
        <dbReference type="Pfam" id="PF02037"/>
    </source>
</evidence>
<feature type="compositionally biased region" description="Basic and acidic residues" evidence="1">
    <location>
        <begin position="60"/>
        <end position="70"/>
    </location>
</feature>
<name>A0A6A6WMX4_9PEZI</name>
<feature type="compositionally biased region" description="Polar residues" evidence="1">
    <location>
        <begin position="296"/>
        <end position="305"/>
    </location>
</feature>
<dbReference type="PANTHER" id="PTHR47031">
    <property type="entry name" value="SAP DNA-BINDING DOMAIN-CONTAINING PROTEIN"/>
    <property type="match status" value="1"/>
</dbReference>
<reference evidence="3" key="1">
    <citation type="journal article" date="2020" name="Stud. Mycol.">
        <title>101 Dothideomycetes genomes: a test case for predicting lifestyles and emergence of pathogens.</title>
        <authorList>
            <person name="Haridas S."/>
            <person name="Albert R."/>
            <person name="Binder M."/>
            <person name="Bloem J."/>
            <person name="Labutti K."/>
            <person name="Salamov A."/>
            <person name="Andreopoulos B."/>
            <person name="Baker S."/>
            <person name="Barry K."/>
            <person name="Bills G."/>
            <person name="Bluhm B."/>
            <person name="Cannon C."/>
            <person name="Castanera R."/>
            <person name="Culley D."/>
            <person name="Daum C."/>
            <person name="Ezra D."/>
            <person name="Gonzalez J."/>
            <person name="Henrissat B."/>
            <person name="Kuo A."/>
            <person name="Liang C."/>
            <person name="Lipzen A."/>
            <person name="Lutzoni F."/>
            <person name="Magnuson J."/>
            <person name="Mondo S."/>
            <person name="Nolan M."/>
            <person name="Ohm R."/>
            <person name="Pangilinan J."/>
            <person name="Park H.-J."/>
            <person name="Ramirez L."/>
            <person name="Alfaro M."/>
            <person name="Sun H."/>
            <person name="Tritt A."/>
            <person name="Yoshinaga Y."/>
            <person name="Zwiers L.-H."/>
            <person name="Turgeon B."/>
            <person name="Goodwin S."/>
            <person name="Spatafora J."/>
            <person name="Crous P."/>
            <person name="Grigoriev I."/>
        </authorList>
    </citation>
    <scope>NUCLEOTIDE SEQUENCE</scope>
    <source>
        <strain evidence="3">CBS 121739</strain>
    </source>
</reference>
<evidence type="ECO:0000256" key="1">
    <source>
        <dbReference type="SAM" id="MobiDB-lite"/>
    </source>
</evidence>
<feature type="domain" description="SAP" evidence="2">
    <location>
        <begin position="3"/>
        <end position="41"/>
    </location>
</feature>
<feature type="compositionally biased region" description="Basic and acidic residues" evidence="1">
    <location>
        <begin position="284"/>
        <end position="295"/>
    </location>
</feature>
<feature type="compositionally biased region" description="Polar residues" evidence="1">
    <location>
        <begin position="45"/>
        <end position="55"/>
    </location>
</feature>
<gene>
    <name evidence="3" type="ORF">EJ05DRAFT_43590</name>
</gene>
<dbReference type="AlphaFoldDB" id="A0A6A6WMX4"/>
<feature type="compositionally biased region" description="Basic and acidic residues" evidence="1">
    <location>
        <begin position="499"/>
        <end position="524"/>
    </location>
</feature>
<dbReference type="InterPro" id="IPR034257">
    <property type="entry name" value="Acinus_RRM"/>
</dbReference>
<dbReference type="PANTHER" id="PTHR47031:SF3">
    <property type="entry name" value="SAP DOMAIN-CONTAINING PROTEIN"/>
    <property type="match status" value="1"/>
</dbReference>
<feature type="region of interest" description="Disordered" evidence="1">
    <location>
        <begin position="627"/>
        <end position="652"/>
    </location>
</feature>
<dbReference type="Pfam" id="PF02037">
    <property type="entry name" value="SAP"/>
    <property type="match status" value="1"/>
</dbReference>
<dbReference type="InterPro" id="IPR003034">
    <property type="entry name" value="SAP_dom"/>
</dbReference>
<dbReference type="Proteomes" id="UP000799437">
    <property type="component" value="Unassembled WGS sequence"/>
</dbReference>
<protein>
    <recommendedName>
        <fullName evidence="2">SAP domain-containing protein</fullName>
    </recommendedName>
</protein>
<dbReference type="CDD" id="cd12432">
    <property type="entry name" value="RRM_ACINU"/>
    <property type="match status" value="1"/>
</dbReference>
<feature type="region of interest" description="Disordered" evidence="1">
    <location>
        <begin position="218"/>
        <end position="307"/>
    </location>
</feature>